<dbReference type="GO" id="GO:0016787">
    <property type="term" value="F:hydrolase activity"/>
    <property type="evidence" value="ECO:0007669"/>
    <property type="project" value="UniProtKB-KW"/>
</dbReference>
<proteinExistence type="inferred from homology"/>
<dbReference type="AlphaFoldDB" id="A0A1W6L844"/>
<comment type="similarity">
    <text evidence="1">Belongs to the AB hydrolase superfamily. AB hydrolase 2 family.</text>
</comment>
<dbReference type="InterPro" id="IPR050565">
    <property type="entry name" value="LYPA1-2/EST-like"/>
</dbReference>
<dbReference type="InterPro" id="IPR029058">
    <property type="entry name" value="AB_hydrolase_fold"/>
</dbReference>
<evidence type="ECO:0000313" key="3">
    <source>
        <dbReference type="EMBL" id="ARN20475.1"/>
    </source>
</evidence>
<keyword evidence="4" id="KW-1185">Reference proteome</keyword>
<name>A0A1W6L844_9BURK</name>
<dbReference type="EMBL" id="CP015118">
    <property type="protein sequence ID" value="ARN20475.1"/>
    <property type="molecule type" value="Genomic_DNA"/>
</dbReference>
<keyword evidence="2" id="KW-0378">Hydrolase</keyword>
<organism evidence="3 4">
    <name type="scientific">Piscinibacter gummiphilus</name>
    <dbReference type="NCBI Taxonomy" id="946333"/>
    <lineage>
        <taxon>Bacteria</taxon>
        <taxon>Pseudomonadati</taxon>
        <taxon>Pseudomonadota</taxon>
        <taxon>Betaproteobacteria</taxon>
        <taxon>Burkholderiales</taxon>
        <taxon>Sphaerotilaceae</taxon>
        <taxon>Piscinibacter</taxon>
    </lineage>
</organism>
<protein>
    <submittedName>
        <fullName evidence="3">Carboxylesterase</fullName>
    </submittedName>
</protein>
<dbReference type="RefSeq" id="WP_085750753.1">
    <property type="nucleotide sequence ID" value="NZ_BSPR01000023.1"/>
</dbReference>
<dbReference type="Proteomes" id="UP000193427">
    <property type="component" value="Chromosome"/>
</dbReference>
<dbReference type="InterPro" id="IPR003140">
    <property type="entry name" value="PLipase/COase/thioEstase"/>
</dbReference>
<dbReference type="STRING" id="946333.A4W93_11540"/>
<dbReference type="OrthoDB" id="9801763at2"/>
<dbReference type="SUPFAM" id="SSF53474">
    <property type="entry name" value="alpha/beta-Hydrolases"/>
    <property type="match status" value="1"/>
</dbReference>
<dbReference type="PANTHER" id="PTHR10655:SF17">
    <property type="entry name" value="LYSOPHOSPHOLIPASE-LIKE PROTEIN 1"/>
    <property type="match status" value="1"/>
</dbReference>
<accession>A0A1W6L844</accession>
<sequence>MSSLEILEYETGPNPVAAIIVMHGLGADGRDFESFVDELKLDAVGPVRFLFPNAPQIPVTVNGGYVMRAWYDILGTDLARREDEGGLRQSRVLIDALIRRERERGIPANRIVLSGFSQGCAMTLMVGLRHPERLAGLAGLSGYLPLADKTEAELSPANRDVPIFLVHGRQDPVIPLARAVASRDALLALGYDIEWHDYPMPHSVCLEEVAHLNRWLLDVLAR</sequence>
<dbReference type="Pfam" id="PF02230">
    <property type="entry name" value="Abhydrolase_2"/>
    <property type="match status" value="1"/>
</dbReference>
<evidence type="ECO:0000313" key="4">
    <source>
        <dbReference type="Proteomes" id="UP000193427"/>
    </source>
</evidence>
<dbReference type="KEGG" id="rgu:A4W93_11540"/>
<evidence type="ECO:0000256" key="2">
    <source>
        <dbReference type="ARBA" id="ARBA00022801"/>
    </source>
</evidence>
<reference evidence="3 4" key="1">
    <citation type="submission" date="2016-04" db="EMBL/GenBank/DDBJ databases">
        <title>Complete genome sequence of natural rubber-degrading, novel Gram-negative bacterium, Rhizobacter gummiphilus strain NS21.</title>
        <authorList>
            <person name="Tabata M."/>
            <person name="Kasai D."/>
            <person name="Fukuda M."/>
        </authorList>
    </citation>
    <scope>NUCLEOTIDE SEQUENCE [LARGE SCALE GENOMIC DNA]</scope>
    <source>
        <strain evidence="3 4">NS21</strain>
    </source>
</reference>
<evidence type="ECO:0000256" key="1">
    <source>
        <dbReference type="ARBA" id="ARBA00006499"/>
    </source>
</evidence>
<dbReference type="Gene3D" id="3.40.50.1820">
    <property type="entry name" value="alpha/beta hydrolase"/>
    <property type="match status" value="1"/>
</dbReference>
<dbReference type="PANTHER" id="PTHR10655">
    <property type="entry name" value="LYSOPHOSPHOLIPASE-RELATED"/>
    <property type="match status" value="1"/>
</dbReference>
<gene>
    <name evidence="3" type="ORF">A4W93_11540</name>
</gene>